<keyword evidence="8" id="KW-1185">Reference proteome</keyword>
<dbReference type="InterPro" id="IPR050416">
    <property type="entry name" value="FAD-linked_Oxidoreductase"/>
</dbReference>
<evidence type="ECO:0000256" key="3">
    <source>
        <dbReference type="ARBA" id="ARBA00022630"/>
    </source>
</evidence>
<reference evidence="8" key="1">
    <citation type="submission" date="2017-02" db="EMBL/GenBank/DDBJ databases">
        <authorList>
            <person name="Tafer H."/>
            <person name="Lopandic K."/>
        </authorList>
    </citation>
    <scope>NUCLEOTIDE SEQUENCE [LARGE SCALE GENOMIC DNA]</scope>
    <source>
        <strain evidence="8">CBS 366.77</strain>
    </source>
</reference>
<dbReference type="PANTHER" id="PTHR42973">
    <property type="entry name" value="BINDING OXIDOREDUCTASE, PUTATIVE (AFU_ORTHOLOGUE AFUA_1G17690)-RELATED"/>
    <property type="match status" value="1"/>
</dbReference>
<evidence type="ECO:0000313" key="7">
    <source>
        <dbReference type="EMBL" id="RJE25091.1"/>
    </source>
</evidence>
<sequence>MRRLNYVIYDVSNTFATVGGGTLTGEFANVTHAHGREVSVMGIGLGAGIGRLQGMYGYFMDNIVELTFVLYDGTVKKLSPTENTDLWWAARGAGHNFGVAVEAVVKTYPQLNKGMHFVVDMEYPVSSTEDIFKLMNEISTPDLPPELAFFITAHYRGKSGKPIINVDFVWHGPRESSMKYLQPFLDLKPIFKKEEYVSWDSLPWVTYLELNNILCSQPGGQRNFYAASVASYDISAMVSLFTNWEKTSKKYQGDATLLLMFQTFGQSKVQEVPRGSSVFPWRHGAKHFLIVQATYKDLSLRAELDGWLKQQQSLMIESSGYGRLQQYVNYGHGFYDSAESLYGYDSENMARLLELKDRYDPEGWFDSYQPVRRSVGGGMRDVPKLRQSGVKVASKAYHQENAGMHDEL</sequence>
<evidence type="ECO:0000313" key="8">
    <source>
        <dbReference type="Proteomes" id="UP000266188"/>
    </source>
</evidence>
<keyword evidence="3" id="KW-0285">Flavoprotein</keyword>
<gene>
    <name evidence="7" type="ORF">PHISCL_02562</name>
</gene>
<dbReference type="PROSITE" id="PS51387">
    <property type="entry name" value="FAD_PCMH"/>
    <property type="match status" value="1"/>
</dbReference>
<dbReference type="STRING" id="2070753.A0A3A3A6W4"/>
<protein>
    <submittedName>
        <fullName evidence="7">Berberine and berberine like protein</fullName>
    </submittedName>
</protein>
<name>A0A3A3A6W4_9EURO</name>
<evidence type="ECO:0000259" key="6">
    <source>
        <dbReference type="PROSITE" id="PS51387"/>
    </source>
</evidence>
<comment type="caution">
    <text evidence="7">The sequence shown here is derived from an EMBL/GenBank/DDBJ whole genome shotgun (WGS) entry which is preliminary data.</text>
</comment>
<dbReference type="InterPro" id="IPR012951">
    <property type="entry name" value="BBE"/>
</dbReference>
<dbReference type="InterPro" id="IPR006094">
    <property type="entry name" value="Oxid_FAD_bind_N"/>
</dbReference>
<keyword evidence="4" id="KW-0274">FAD</keyword>
<proteinExistence type="inferred from homology"/>
<dbReference type="SUPFAM" id="SSF56176">
    <property type="entry name" value="FAD-binding/transporter-associated domain-like"/>
    <property type="match status" value="1"/>
</dbReference>
<dbReference type="AlphaFoldDB" id="A0A3A3A6W4"/>
<dbReference type="Pfam" id="PF08031">
    <property type="entry name" value="BBE"/>
    <property type="match status" value="1"/>
</dbReference>
<dbReference type="GO" id="GO:0016491">
    <property type="term" value="F:oxidoreductase activity"/>
    <property type="evidence" value="ECO:0007669"/>
    <property type="project" value="UniProtKB-KW"/>
</dbReference>
<dbReference type="Gene3D" id="3.40.462.20">
    <property type="match status" value="1"/>
</dbReference>
<dbReference type="InterPro" id="IPR016169">
    <property type="entry name" value="FAD-bd_PCMH_sub2"/>
</dbReference>
<dbReference type="Gene3D" id="3.30.465.10">
    <property type="match status" value="1"/>
</dbReference>
<dbReference type="OrthoDB" id="415825at2759"/>
<evidence type="ECO:0000256" key="2">
    <source>
        <dbReference type="ARBA" id="ARBA00005466"/>
    </source>
</evidence>
<organism evidence="7 8">
    <name type="scientific">Aspergillus sclerotialis</name>
    <dbReference type="NCBI Taxonomy" id="2070753"/>
    <lineage>
        <taxon>Eukaryota</taxon>
        <taxon>Fungi</taxon>
        <taxon>Dikarya</taxon>
        <taxon>Ascomycota</taxon>
        <taxon>Pezizomycotina</taxon>
        <taxon>Eurotiomycetes</taxon>
        <taxon>Eurotiomycetidae</taxon>
        <taxon>Eurotiales</taxon>
        <taxon>Aspergillaceae</taxon>
        <taxon>Aspergillus</taxon>
        <taxon>Aspergillus subgen. Polypaecilum</taxon>
    </lineage>
</organism>
<feature type="domain" description="FAD-binding PCMH-type" evidence="6">
    <location>
        <begin position="1"/>
        <end position="110"/>
    </location>
</feature>
<dbReference type="InterPro" id="IPR016164">
    <property type="entry name" value="FAD-linked_Oxase-like_C"/>
</dbReference>
<keyword evidence="5" id="KW-0560">Oxidoreductase</keyword>
<dbReference type="Proteomes" id="UP000266188">
    <property type="component" value="Unassembled WGS sequence"/>
</dbReference>
<dbReference type="SUPFAM" id="SSF55103">
    <property type="entry name" value="FAD-linked oxidases, C-terminal domain"/>
    <property type="match status" value="1"/>
</dbReference>
<evidence type="ECO:0000256" key="4">
    <source>
        <dbReference type="ARBA" id="ARBA00022827"/>
    </source>
</evidence>
<evidence type="ECO:0000256" key="1">
    <source>
        <dbReference type="ARBA" id="ARBA00001974"/>
    </source>
</evidence>
<dbReference type="EMBL" id="MVGC01000058">
    <property type="protein sequence ID" value="RJE25091.1"/>
    <property type="molecule type" value="Genomic_DNA"/>
</dbReference>
<comment type="similarity">
    <text evidence="2">Belongs to the oxygen-dependent FAD-linked oxidoreductase family.</text>
</comment>
<comment type="cofactor">
    <cofactor evidence="1">
        <name>FAD</name>
        <dbReference type="ChEBI" id="CHEBI:57692"/>
    </cofactor>
</comment>
<dbReference type="GO" id="GO:0071949">
    <property type="term" value="F:FAD binding"/>
    <property type="evidence" value="ECO:0007669"/>
    <property type="project" value="InterPro"/>
</dbReference>
<evidence type="ECO:0000256" key="5">
    <source>
        <dbReference type="ARBA" id="ARBA00023002"/>
    </source>
</evidence>
<dbReference type="InterPro" id="IPR036318">
    <property type="entry name" value="FAD-bd_PCMH-like_sf"/>
</dbReference>
<dbReference type="PANTHER" id="PTHR42973:SF9">
    <property type="entry name" value="FAD-BINDING PCMH-TYPE DOMAIN-CONTAINING PROTEIN-RELATED"/>
    <property type="match status" value="1"/>
</dbReference>
<dbReference type="Pfam" id="PF01565">
    <property type="entry name" value="FAD_binding_4"/>
    <property type="match status" value="1"/>
</dbReference>
<accession>A0A3A3A6W4</accession>
<dbReference type="InterPro" id="IPR016166">
    <property type="entry name" value="FAD-bd_PCMH"/>
</dbReference>